<dbReference type="EMBL" id="PHAO01000001">
    <property type="protein sequence ID" value="PKN02548.1"/>
    <property type="molecule type" value="Genomic_DNA"/>
</dbReference>
<evidence type="ECO:0000259" key="2">
    <source>
        <dbReference type="PROSITE" id="PS51109"/>
    </source>
</evidence>
<organism evidence="3 4">
    <name type="scientific">Candidatus Dojkabacteria bacterium HGW-Dojkabacteria-1</name>
    <dbReference type="NCBI Taxonomy" id="2013761"/>
    <lineage>
        <taxon>Bacteria</taxon>
        <taxon>Candidatus Dojkabacteria</taxon>
    </lineage>
</organism>
<feature type="domain" description="G5" evidence="2">
    <location>
        <begin position="117"/>
        <end position="197"/>
    </location>
</feature>
<comment type="caution">
    <text evidence="3">The sequence shown here is derived from an EMBL/GenBank/DDBJ whole genome shotgun (WGS) entry which is preliminary data.</text>
</comment>
<dbReference type="SMART" id="SM01208">
    <property type="entry name" value="G5"/>
    <property type="match status" value="1"/>
</dbReference>
<dbReference type="Gene3D" id="2.20.230.10">
    <property type="entry name" value="Resuscitation-promoting factor rpfb"/>
    <property type="match status" value="1"/>
</dbReference>
<evidence type="ECO:0000256" key="1">
    <source>
        <dbReference type="ARBA" id="ARBA00022729"/>
    </source>
</evidence>
<accession>A0A2N2F2Z6</accession>
<keyword evidence="1" id="KW-0732">Signal</keyword>
<protein>
    <recommendedName>
        <fullName evidence="2">G5 domain-containing protein</fullName>
    </recommendedName>
</protein>
<dbReference type="Pfam" id="PF07501">
    <property type="entry name" value="G5"/>
    <property type="match status" value="1"/>
</dbReference>
<proteinExistence type="predicted"/>
<dbReference type="PROSITE" id="PS51109">
    <property type="entry name" value="G5"/>
    <property type="match status" value="1"/>
</dbReference>
<reference evidence="3 4" key="1">
    <citation type="journal article" date="2017" name="ISME J.">
        <title>Potential for microbial H2 and metal transformations associated with novel bacteria and archaea in deep terrestrial subsurface sediments.</title>
        <authorList>
            <person name="Hernsdorf A.W."/>
            <person name="Amano Y."/>
            <person name="Miyakawa K."/>
            <person name="Ise K."/>
            <person name="Suzuki Y."/>
            <person name="Anantharaman K."/>
            <person name="Probst A."/>
            <person name="Burstein D."/>
            <person name="Thomas B.C."/>
            <person name="Banfield J.F."/>
        </authorList>
    </citation>
    <scope>NUCLEOTIDE SEQUENCE [LARGE SCALE GENOMIC DNA]</scope>
    <source>
        <strain evidence="3">HGW-Dojkabacteria-1</strain>
    </source>
</reference>
<dbReference type="InterPro" id="IPR011098">
    <property type="entry name" value="G5_dom"/>
</dbReference>
<name>A0A2N2F2Z6_9BACT</name>
<gene>
    <name evidence="3" type="ORF">CVU76_00700</name>
</gene>
<dbReference type="AlphaFoldDB" id="A0A2N2F2Z6"/>
<dbReference type="Proteomes" id="UP000233417">
    <property type="component" value="Unassembled WGS sequence"/>
</dbReference>
<evidence type="ECO:0000313" key="3">
    <source>
        <dbReference type="EMBL" id="PKN02548.1"/>
    </source>
</evidence>
<evidence type="ECO:0000313" key="4">
    <source>
        <dbReference type="Proteomes" id="UP000233417"/>
    </source>
</evidence>
<sequence length="307" mass="35692">MEHENKGRKYLAALFTTVLLITIGLIFAANNIVLAEGNEVNTQYNIKDMVFRTDTQLERSSRRPKLVHIKKGDYVYSIFTVETDIYKILDEFQINLSDQERVIISTQYITNGSLVRVIKTETIIEEIDEDIPFTTKVIKTDKYLKGEEYVSQEGVLGIKKQKVISYYEDGVLIESKILSERVVREPSVKILEVGTSMYSLAGIDPKGYNCEYWYQVVDTGPYTEEEKRWLKFIMYCESGCNAESNKSSYKGLFQWSPYWWSRQFKENIFDGHAQIRHTITKYRAGESTRSSQWPACHAKYNRTYGVN</sequence>